<evidence type="ECO:0000313" key="2">
    <source>
        <dbReference type="EMBL" id="TWU58610.1"/>
    </source>
</evidence>
<dbReference type="InterPro" id="IPR052920">
    <property type="entry name" value="DNA-binding_regulatory"/>
</dbReference>
<dbReference type="InterPro" id="IPR022742">
    <property type="entry name" value="Hydrolase_4"/>
</dbReference>
<name>A0A5C6FDE8_9BACT</name>
<accession>A0A5C6FDE8</accession>
<proteinExistence type="predicted"/>
<dbReference type="PANTHER" id="PTHR43358">
    <property type="entry name" value="ALPHA/BETA-HYDROLASE"/>
    <property type="match status" value="1"/>
</dbReference>
<feature type="domain" description="Serine aminopeptidase S33" evidence="1">
    <location>
        <begin position="55"/>
        <end position="151"/>
    </location>
</feature>
<keyword evidence="2" id="KW-0378">Hydrolase</keyword>
<organism evidence="2 3">
    <name type="scientific">Rubripirellula tenax</name>
    <dbReference type="NCBI Taxonomy" id="2528015"/>
    <lineage>
        <taxon>Bacteria</taxon>
        <taxon>Pseudomonadati</taxon>
        <taxon>Planctomycetota</taxon>
        <taxon>Planctomycetia</taxon>
        <taxon>Pirellulales</taxon>
        <taxon>Pirellulaceae</taxon>
        <taxon>Rubripirellula</taxon>
    </lineage>
</organism>
<protein>
    <submittedName>
        <fullName evidence="2">Alpha/beta hydrolase family protein</fullName>
    </submittedName>
</protein>
<dbReference type="SUPFAM" id="SSF53474">
    <property type="entry name" value="alpha/beta-Hydrolases"/>
    <property type="match status" value="1"/>
</dbReference>
<dbReference type="Pfam" id="PF12146">
    <property type="entry name" value="Hydrolase_4"/>
    <property type="match status" value="1"/>
</dbReference>
<evidence type="ECO:0000313" key="3">
    <source>
        <dbReference type="Proteomes" id="UP000318288"/>
    </source>
</evidence>
<gene>
    <name evidence="2" type="ORF">Poly51_13890</name>
</gene>
<evidence type="ECO:0000259" key="1">
    <source>
        <dbReference type="Pfam" id="PF12146"/>
    </source>
</evidence>
<reference evidence="2 3" key="1">
    <citation type="submission" date="2019-02" db="EMBL/GenBank/DDBJ databases">
        <title>Deep-cultivation of Planctomycetes and their phenomic and genomic characterization uncovers novel biology.</title>
        <authorList>
            <person name="Wiegand S."/>
            <person name="Jogler M."/>
            <person name="Boedeker C."/>
            <person name="Pinto D."/>
            <person name="Vollmers J."/>
            <person name="Rivas-Marin E."/>
            <person name="Kohn T."/>
            <person name="Peeters S.H."/>
            <person name="Heuer A."/>
            <person name="Rast P."/>
            <person name="Oberbeckmann S."/>
            <person name="Bunk B."/>
            <person name="Jeske O."/>
            <person name="Meyerdierks A."/>
            <person name="Storesund J.E."/>
            <person name="Kallscheuer N."/>
            <person name="Luecker S."/>
            <person name="Lage O.M."/>
            <person name="Pohl T."/>
            <person name="Merkel B.J."/>
            <person name="Hornburger P."/>
            <person name="Mueller R.-W."/>
            <person name="Bruemmer F."/>
            <person name="Labrenz M."/>
            <person name="Spormann A.M."/>
            <person name="Op Den Camp H."/>
            <person name="Overmann J."/>
            <person name="Amann R."/>
            <person name="Jetten M.S.M."/>
            <person name="Mascher T."/>
            <person name="Medema M.H."/>
            <person name="Devos D.P."/>
            <person name="Kaster A.-K."/>
            <person name="Ovreas L."/>
            <person name="Rohde M."/>
            <person name="Galperin M.Y."/>
            <person name="Jogler C."/>
        </authorList>
    </citation>
    <scope>NUCLEOTIDE SEQUENCE [LARGE SCALE GENOMIC DNA]</scope>
    <source>
        <strain evidence="2 3">Poly51</strain>
    </source>
</reference>
<dbReference type="EMBL" id="SJPW01000002">
    <property type="protein sequence ID" value="TWU58610.1"/>
    <property type="molecule type" value="Genomic_DNA"/>
</dbReference>
<dbReference type="PANTHER" id="PTHR43358:SF4">
    <property type="entry name" value="ALPHA_BETA HYDROLASE FOLD-1 DOMAIN-CONTAINING PROTEIN"/>
    <property type="match status" value="1"/>
</dbReference>
<comment type="caution">
    <text evidence="2">The sequence shown here is derived from an EMBL/GenBank/DDBJ whole genome shotgun (WGS) entry which is preliminary data.</text>
</comment>
<dbReference type="Gene3D" id="3.40.50.1820">
    <property type="entry name" value="alpha/beta hydrolase"/>
    <property type="match status" value="1"/>
</dbReference>
<dbReference type="GO" id="GO:0016787">
    <property type="term" value="F:hydrolase activity"/>
    <property type="evidence" value="ECO:0007669"/>
    <property type="project" value="UniProtKB-KW"/>
</dbReference>
<dbReference type="Proteomes" id="UP000318288">
    <property type="component" value="Unassembled WGS sequence"/>
</dbReference>
<dbReference type="InterPro" id="IPR029058">
    <property type="entry name" value="AB_hydrolase_fold"/>
</dbReference>
<dbReference type="AlphaFoldDB" id="A0A5C6FDE8"/>
<keyword evidence="3" id="KW-1185">Reference proteome</keyword>
<sequence length="280" mass="30004">MGGLGVSWVVAGFLVRPQRCELGEPPGDLMVVKFSVSSESGSSLAGWTLAGETGHGVVVLLHGIRGNRLSMLGRARELHCRGISVVMIDFQSHGESPGQNITLGHLEKHDADASVEFARRTYPGEKVGVIGVSLGGASALLASPLNLDAIVLESVYPNIEDAISNRVESVIGPLAPFPSALLLWQLYPRLGIRPAQLRPIDRIGETECPTFVVSGKLDTHTTAVETEAMFAAAKEPKQLWLVDGGAHVDLYEYDPVAYRDRVIGFIERHVASSAPPELTP</sequence>